<dbReference type="SMART" id="SM00091">
    <property type="entry name" value="PAS"/>
    <property type="match status" value="2"/>
</dbReference>
<dbReference type="InterPro" id="IPR036890">
    <property type="entry name" value="HATPase_C_sf"/>
</dbReference>
<gene>
    <name evidence="21" type="ORF">G7K_4937-t1</name>
</gene>
<dbReference type="SUPFAM" id="SSF55874">
    <property type="entry name" value="ATPase domain of HSP90 chaperone/DNA topoisomerase II/histidine kinase"/>
    <property type="match status" value="1"/>
</dbReference>
<dbReference type="InterPro" id="IPR003661">
    <property type="entry name" value="HisK_dim/P_dom"/>
</dbReference>
<reference evidence="21 22" key="3">
    <citation type="journal article" date="2015" name="Genome Announc.">
        <title>Draft Genome Sequence of the Archiascomycetous Yeast Saitoella complicata.</title>
        <authorList>
            <person name="Yamauchi K."/>
            <person name="Kondo S."/>
            <person name="Hamamoto M."/>
            <person name="Takahashi Y."/>
            <person name="Ogura Y."/>
            <person name="Hayashi T."/>
            <person name="Nishida H."/>
        </authorList>
    </citation>
    <scope>NUCLEOTIDE SEQUENCE [LARGE SCALE GENOMIC DNA]</scope>
    <source>
        <strain evidence="21 22">NRRL Y-17804</strain>
    </source>
</reference>
<dbReference type="SMART" id="SM00388">
    <property type="entry name" value="HisKA"/>
    <property type="match status" value="1"/>
</dbReference>
<dbReference type="PANTHER" id="PTHR45339">
    <property type="entry name" value="HYBRID SIGNAL TRANSDUCTION HISTIDINE KINASE J"/>
    <property type="match status" value="1"/>
</dbReference>
<dbReference type="InterPro" id="IPR000014">
    <property type="entry name" value="PAS"/>
</dbReference>
<dbReference type="SUPFAM" id="SSF53092">
    <property type="entry name" value="Creatinase/prolidase N-terminal domain"/>
    <property type="match status" value="1"/>
</dbReference>
<evidence type="ECO:0000313" key="21">
    <source>
        <dbReference type="EMBL" id="GAO50816.1"/>
    </source>
</evidence>
<evidence type="ECO:0000256" key="11">
    <source>
        <dbReference type="ARBA" id="ARBA00022840"/>
    </source>
</evidence>
<evidence type="ECO:0000256" key="1">
    <source>
        <dbReference type="ARBA" id="ARBA00000085"/>
    </source>
</evidence>
<dbReference type="Gene3D" id="1.10.287.130">
    <property type="match status" value="1"/>
</dbReference>
<dbReference type="EC" id="2.7.13.3" evidence="4"/>
<feature type="domain" description="Response regulatory" evidence="19">
    <location>
        <begin position="1248"/>
        <end position="1377"/>
    </location>
</feature>
<dbReference type="FunFam" id="1.10.287.130:FF:000002">
    <property type="entry name" value="Two-component osmosensing histidine kinase"/>
    <property type="match status" value="1"/>
</dbReference>
<dbReference type="CDD" id="cd01087">
    <property type="entry name" value="Prolidase"/>
    <property type="match status" value="1"/>
</dbReference>
<dbReference type="Gene3D" id="3.30.565.10">
    <property type="entry name" value="Histidine kinase-like ATPase, C-terminal domain"/>
    <property type="match status" value="1"/>
</dbReference>
<evidence type="ECO:0000256" key="14">
    <source>
        <dbReference type="PROSITE-ProRule" id="PRU00169"/>
    </source>
</evidence>
<dbReference type="InterPro" id="IPR005467">
    <property type="entry name" value="His_kinase_dom"/>
</dbReference>
<feature type="coiled-coil region" evidence="16">
    <location>
        <begin position="946"/>
        <end position="973"/>
    </location>
</feature>
<dbReference type="STRING" id="698492.A0A0E9NM88"/>
<evidence type="ECO:0000256" key="9">
    <source>
        <dbReference type="ARBA" id="ARBA00022777"/>
    </source>
</evidence>
<comment type="cofactor">
    <cofactor evidence="2">
        <name>Mn(2+)</name>
        <dbReference type="ChEBI" id="CHEBI:29035"/>
    </cofactor>
</comment>
<keyword evidence="22" id="KW-1185">Reference proteome</keyword>
<comment type="caution">
    <text evidence="21">The sequence shown here is derived from an EMBL/GenBank/DDBJ whole genome shotgun (WGS) entry which is preliminary data.</text>
</comment>
<name>A0A0E9NM88_SAICN</name>
<comment type="catalytic activity">
    <reaction evidence="1">
        <text>ATP + protein L-histidine = ADP + protein N-phospho-L-histidine.</text>
        <dbReference type="EC" id="2.7.13.3"/>
    </reaction>
</comment>
<feature type="modified residue" description="4-aspartylphosphate" evidence="14">
    <location>
        <position position="1308"/>
    </location>
</feature>
<keyword evidence="11" id="KW-0067">ATP-binding</keyword>
<evidence type="ECO:0000256" key="2">
    <source>
        <dbReference type="ARBA" id="ARBA00001936"/>
    </source>
</evidence>
<dbReference type="SMART" id="SM00387">
    <property type="entry name" value="HATPase_c"/>
    <property type="match status" value="1"/>
</dbReference>
<dbReference type="PROSITE" id="PS50112">
    <property type="entry name" value="PAS"/>
    <property type="match status" value="1"/>
</dbReference>
<keyword evidence="10" id="KW-0378">Hydrolase</keyword>
<evidence type="ECO:0000256" key="5">
    <source>
        <dbReference type="ARBA" id="ARBA00022553"/>
    </source>
</evidence>
<evidence type="ECO:0000256" key="7">
    <source>
        <dbReference type="ARBA" id="ARBA00022723"/>
    </source>
</evidence>
<dbReference type="CDD" id="cd00082">
    <property type="entry name" value="HisKA"/>
    <property type="match status" value="1"/>
</dbReference>
<evidence type="ECO:0000256" key="3">
    <source>
        <dbReference type="ARBA" id="ARBA00008766"/>
    </source>
</evidence>
<feature type="region of interest" description="Disordered" evidence="17">
    <location>
        <begin position="637"/>
        <end position="665"/>
    </location>
</feature>
<dbReference type="Pfam" id="PF08447">
    <property type="entry name" value="PAS_3"/>
    <property type="match status" value="1"/>
</dbReference>
<evidence type="ECO:0000256" key="6">
    <source>
        <dbReference type="ARBA" id="ARBA00022679"/>
    </source>
</evidence>
<evidence type="ECO:0000256" key="17">
    <source>
        <dbReference type="SAM" id="MobiDB-lite"/>
    </source>
</evidence>
<dbReference type="GO" id="GO:0000155">
    <property type="term" value="F:phosphorelay sensor kinase activity"/>
    <property type="evidence" value="ECO:0007669"/>
    <property type="project" value="InterPro"/>
</dbReference>
<dbReference type="GO" id="GO:0070006">
    <property type="term" value="F:metalloaminopeptidase activity"/>
    <property type="evidence" value="ECO:0007669"/>
    <property type="project" value="InterPro"/>
</dbReference>
<dbReference type="Gene3D" id="3.90.230.10">
    <property type="entry name" value="Creatinase/methionine aminopeptidase superfamily"/>
    <property type="match status" value="1"/>
</dbReference>
<dbReference type="PROSITE" id="PS50110">
    <property type="entry name" value="RESPONSE_REGULATORY"/>
    <property type="match status" value="1"/>
</dbReference>
<proteinExistence type="inferred from homology"/>
<dbReference type="InterPro" id="IPR001789">
    <property type="entry name" value="Sig_transdc_resp-reg_receiver"/>
</dbReference>
<dbReference type="SUPFAM" id="SSF55920">
    <property type="entry name" value="Creatinase/aminopeptidase"/>
    <property type="match status" value="1"/>
</dbReference>
<dbReference type="InterPro" id="IPR001131">
    <property type="entry name" value="Peptidase_M24B_aminopep-P_CS"/>
</dbReference>
<evidence type="ECO:0000259" key="19">
    <source>
        <dbReference type="PROSITE" id="PS50110"/>
    </source>
</evidence>
<reference evidence="21 22" key="1">
    <citation type="journal article" date="2011" name="J. Gen. Appl. Microbiol.">
        <title>Draft genome sequencing of the enigmatic yeast Saitoella complicata.</title>
        <authorList>
            <person name="Nishida H."/>
            <person name="Hamamoto M."/>
            <person name="Sugiyama J."/>
        </authorList>
    </citation>
    <scope>NUCLEOTIDE SEQUENCE [LARGE SCALE GENOMIC DNA]</scope>
    <source>
        <strain evidence="21 22">NRRL Y-17804</strain>
    </source>
</reference>
<keyword evidence="8" id="KW-0547">Nucleotide-binding</keyword>
<dbReference type="SUPFAM" id="SSF52172">
    <property type="entry name" value="CheY-like"/>
    <property type="match status" value="1"/>
</dbReference>
<keyword evidence="16" id="KW-0175">Coiled coil</keyword>
<dbReference type="EMBL" id="BACD03000037">
    <property type="protein sequence ID" value="GAO50816.1"/>
    <property type="molecule type" value="Genomic_DNA"/>
</dbReference>
<dbReference type="Gene3D" id="3.30.450.20">
    <property type="entry name" value="PAS domain"/>
    <property type="match status" value="2"/>
</dbReference>
<feature type="domain" description="PAS" evidence="20">
    <location>
        <begin position="690"/>
        <end position="760"/>
    </location>
</feature>
<dbReference type="PANTHER" id="PTHR45339:SF3">
    <property type="entry name" value="HISTIDINE KINASE"/>
    <property type="match status" value="1"/>
</dbReference>
<keyword evidence="12" id="KW-0902">Two-component regulatory system</keyword>
<dbReference type="SUPFAM" id="SSF55785">
    <property type="entry name" value="PYP-like sensor domain (PAS domain)"/>
    <property type="match status" value="1"/>
</dbReference>
<evidence type="ECO:0000256" key="16">
    <source>
        <dbReference type="SAM" id="Coils"/>
    </source>
</evidence>
<evidence type="ECO:0000256" key="12">
    <source>
        <dbReference type="ARBA" id="ARBA00023012"/>
    </source>
</evidence>
<feature type="region of interest" description="Disordered" evidence="17">
    <location>
        <begin position="1215"/>
        <end position="1235"/>
    </location>
</feature>
<dbReference type="FunFam" id="3.30.565.10:FF:000010">
    <property type="entry name" value="Sensor histidine kinase RcsC"/>
    <property type="match status" value="1"/>
</dbReference>
<dbReference type="InterPro" id="IPR036097">
    <property type="entry name" value="HisK_dim/P_sf"/>
</dbReference>
<protein>
    <recommendedName>
        <fullName evidence="4">histidine kinase</fullName>
        <ecNumber evidence="4">2.7.13.3</ecNumber>
    </recommendedName>
</protein>
<dbReference type="Pfam" id="PF00072">
    <property type="entry name" value="Response_reg"/>
    <property type="match status" value="1"/>
</dbReference>
<accession>A0A0E9NM88</accession>
<evidence type="ECO:0000259" key="20">
    <source>
        <dbReference type="PROSITE" id="PS50112"/>
    </source>
</evidence>
<dbReference type="PROSITE" id="PS50109">
    <property type="entry name" value="HIS_KIN"/>
    <property type="match status" value="1"/>
</dbReference>
<keyword evidence="9" id="KW-0418">Kinase</keyword>
<reference evidence="21 22" key="2">
    <citation type="journal article" date="2014" name="J. Gen. Appl. Microbiol.">
        <title>The early diverging ascomycetous budding yeast Saitoella complicata has three histone deacetylases belonging to the Clr6, Hos2, and Rpd3 lineages.</title>
        <authorList>
            <person name="Nishida H."/>
            <person name="Matsumoto T."/>
            <person name="Kondo S."/>
            <person name="Hamamoto M."/>
            <person name="Yoshikawa H."/>
        </authorList>
    </citation>
    <scope>NUCLEOTIDE SEQUENCE [LARGE SCALE GENOMIC DNA]</scope>
    <source>
        <strain evidence="21 22">NRRL Y-17804</strain>
    </source>
</reference>
<dbReference type="InterPro" id="IPR003594">
    <property type="entry name" value="HATPase_dom"/>
</dbReference>
<dbReference type="Pfam" id="PF05195">
    <property type="entry name" value="AMP_N"/>
    <property type="match status" value="1"/>
</dbReference>
<dbReference type="Pfam" id="PF00557">
    <property type="entry name" value="Peptidase_M24"/>
    <property type="match status" value="1"/>
</dbReference>
<organism evidence="21 22">
    <name type="scientific">Saitoella complicata (strain BCRC 22490 / CBS 7301 / JCM 7358 / NBRC 10748 / NRRL Y-17804)</name>
    <dbReference type="NCBI Taxonomy" id="698492"/>
    <lineage>
        <taxon>Eukaryota</taxon>
        <taxon>Fungi</taxon>
        <taxon>Dikarya</taxon>
        <taxon>Ascomycota</taxon>
        <taxon>Taphrinomycotina</taxon>
        <taxon>Taphrinomycotina incertae sedis</taxon>
        <taxon>Saitoella</taxon>
    </lineage>
</organism>
<keyword evidence="6" id="KW-0808">Transferase</keyword>
<dbReference type="Proteomes" id="UP000033140">
    <property type="component" value="Unassembled WGS sequence"/>
</dbReference>
<evidence type="ECO:0000256" key="13">
    <source>
        <dbReference type="ARBA" id="ARBA00023211"/>
    </source>
</evidence>
<keyword evidence="13" id="KW-0464">Manganese</keyword>
<dbReference type="CDD" id="cd16922">
    <property type="entry name" value="HATPase_EvgS-ArcB-TorS-like"/>
    <property type="match status" value="1"/>
</dbReference>
<dbReference type="Gene3D" id="3.40.50.2300">
    <property type="match status" value="1"/>
</dbReference>
<dbReference type="GO" id="GO:0005524">
    <property type="term" value="F:ATP binding"/>
    <property type="evidence" value="ECO:0007669"/>
    <property type="project" value="UniProtKB-KW"/>
</dbReference>
<dbReference type="InterPro" id="IPR013655">
    <property type="entry name" value="PAS_fold_3"/>
</dbReference>
<evidence type="ECO:0000256" key="8">
    <source>
        <dbReference type="ARBA" id="ARBA00022741"/>
    </source>
</evidence>
<dbReference type="Pfam" id="PF00512">
    <property type="entry name" value="HisKA"/>
    <property type="match status" value="1"/>
</dbReference>
<dbReference type="Gene3D" id="3.40.350.10">
    <property type="entry name" value="Creatinase/prolidase N-terminal domain"/>
    <property type="match status" value="1"/>
</dbReference>
<dbReference type="InterPro" id="IPR000994">
    <property type="entry name" value="Pept_M24"/>
</dbReference>
<evidence type="ECO:0000259" key="18">
    <source>
        <dbReference type="PROSITE" id="PS50109"/>
    </source>
</evidence>
<dbReference type="InterPro" id="IPR004358">
    <property type="entry name" value="Sig_transdc_His_kin-like_C"/>
</dbReference>
<keyword evidence="5 14" id="KW-0597">Phosphoprotein</keyword>
<feature type="domain" description="Histidine kinase" evidence="18">
    <location>
        <begin position="990"/>
        <end position="1212"/>
    </location>
</feature>
<dbReference type="InterPro" id="IPR036005">
    <property type="entry name" value="Creatinase/aminopeptidase-like"/>
</dbReference>
<evidence type="ECO:0000256" key="15">
    <source>
        <dbReference type="RuleBase" id="RU000590"/>
    </source>
</evidence>
<evidence type="ECO:0000256" key="10">
    <source>
        <dbReference type="ARBA" id="ARBA00022801"/>
    </source>
</evidence>
<dbReference type="SUPFAM" id="SSF47384">
    <property type="entry name" value="Homodimeric domain of signal transducing histidine kinase"/>
    <property type="match status" value="1"/>
</dbReference>
<keyword evidence="7 15" id="KW-0479">Metal-binding</keyword>
<dbReference type="InterPro" id="IPR035965">
    <property type="entry name" value="PAS-like_dom_sf"/>
</dbReference>
<dbReference type="InterPro" id="IPR029149">
    <property type="entry name" value="Creatin/AminoP/Spt16_N"/>
</dbReference>
<dbReference type="PROSITE" id="PS00491">
    <property type="entry name" value="PROLINE_PEPTIDASE"/>
    <property type="match status" value="1"/>
</dbReference>
<comment type="similarity">
    <text evidence="3 15">Belongs to the peptidase M24B family.</text>
</comment>
<evidence type="ECO:0000313" key="22">
    <source>
        <dbReference type="Proteomes" id="UP000033140"/>
    </source>
</evidence>
<evidence type="ECO:0000256" key="4">
    <source>
        <dbReference type="ARBA" id="ARBA00012438"/>
    </source>
</evidence>
<dbReference type="GO" id="GO:0030145">
    <property type="term" value="F:manganese ion binding"/>
    <property type="evidence" value="ECO:0007669"/>
    <property type="project" value="InterPro"/>
</dbReference>
<dbReference type="PRINTS" id="PR00344">
    <property type="entry name" value="BCTRLSENSOR"/>
</dbReference>
<dbReference type="CDD" id="cd17546">
    <property type="entry name" value="REC_hyHK_CKI1_RcsC-like"/>
    <property type="match status" value="1"/>
</dbReference>
<dbReference type="Pfam" id="PF02518">
    <property type="entry name" value="HATPase_c"/>
    <property type="match status" value="1"/>
</dbReference>
<dbReference type="SMART" id="SM00448">
    <property type="entry name" value="REC"/>
    <property type="match status" value="1"/>
</dbReference>
<dbReference type="InterPro" id="IPR011006">
    <property type="entry name" value="CheY-like_superfamily"/>
</dbReference>
<sequence length="1384" mass="154051">MKGTPERLRATDADSVLPFFQHSNFFYVTGITQPNLELIYHINTGKLAIFRPARSVREIAFNGRPPSPKEVMAQYEVDHVYEADYLLDHIKALSPSVIYTLPDELPPVARKGVINDNASLIEALHVARVVKDDFEVQQIIEACRISTAAHHACGRRLRRATNERELEATFVYECILRGGKNQAYEPIVAGGSNAATLHYIRNDEDFKGKDLLLIDASCEFDHYTSDITRTYPISGKFSGEAKTVYEIVLSTQKGCIDAVKPGITLRILNDMAAKSIGKQLKGVSIIKEDADSDTVRKLVSSFMPHGLGHHLGLDVHDVSPATTKFKQCSRNRRQIPADSPEFQALADLVLTPGMCLTVEPGVYFNDYLLDLLKEDAEQAAWINWEVLEKYRSVGGVRIEDCVLITEDGHDILSTAVKEVKDVEALTAPVPSPPPSSGDRAFNRRSVPLQTKWTRRTLNQYEQHTEKTTTPARRIISIRQMSQSVDYFEYAPAALIVLDSQRIVRQINEKARELLVLTNACVNNPYNELHLVNDYKRLDEVLDHVTKLKLSSSESGRLEVTVAVGKKGSDLVHSVDISAYYDTKGGVMFTFAIDNFPLQLKPFFTDKQVDLLSSEPVAQQISQPRKGRPAEIDQFITSLPQPTNRSDEEATEPPVPPPPNNTASHDDREAMDALSAAAVDSNPDVLLEMVNSLHVSKVINSFPGINYVFSRLGVPFYYSASWYELTGIEPGDLNPQTIAGTLHPDDVELWAYTFMDLLKNPTKRVAHKCRVRSKNGTYRWYINRANPVLRTPPSRPDGEAEVIWYSANLTDIHDLVEAQEEAAQAQSRLKSVIDYSGMTYYVVDRNLNLQYFAGPESHGSFIHLIRDALGGEGPFLGQSLAMPIIDPVAIHCIRRVLEGESEFETHDLHLSADRDNRVWRRHHRPIMGDDKKSVVACVGCVFDVTNEIRKDRELAKANEERARLAEEQLALKASETAARESSRMKSEFLANMSHEIRTPIAAVIGMTEMLSDSKLDEEQQQLCDNVRTAASSLLSVINDILDVSKIEAGKLAIENMDFDLCEIFNDIKKIFVYPAARKDISFSVNCQTGSCPVWVLGDKNRIGQILTNLLSNALKFTPAQGTVTLTATRQERPGAIAVTFAVTDTGIGMSKDTVKKLFQPFSQADSSTARKWGGSGLGLSICKKLTELMNGTINVTSEPGKGSTVKVCIPFVKSQREPGEENAKGDEHSGKLASTAKNYQLKRPRDDYAILIAEDNLINQRIAVSRLKKMGFGAKCVAVDNGKKALDALRARIQEDDGESKPFDLFLCDCHMPEMDGYEATSLLRQDENEAIRNVPVIAMTASAIRGDREKCIAVGMSDYVSKPVNVREFEEVVLKWLSKMEGDK</sequence>
<dbReference type="SMART" id="SM01011">
    <property type="entry name" value="AMP_N"/>
    <property type="match status" value="1"/>
</dbReference>
<dbReference type="InterPro" id="IPR007865">
    <property type="entry name" value="Aminopep_P_N"/>
</dbReference>
<feature type="compositionally biased region" description="Basic and acidic residues" evidence="17">
    <location>
        <begin position="1215"/>
        <end position="1229"/>
    </location>
</feature>